<accession>A0AAW0GQC5</accession>
<dbReference type="Proteomes" id="UP001385951">
    <property type="component" value="Unassembled WGS sequence"/>
</dbReference>
<dbReference type="CDD" id="cd01763">
    <property type="entry name" value="Ubl_SUMO_like"/>
    <property type="match status" value="1"/>
</dbReference>
<dbReference type="AlphaFoldDB" id="A0AAW0GQC5"/>
<gene>
    <name evidence="1" type="ORF">QCA50_002841</name>
</gene>
<keyword evidence="2" id="KW-1185">Reference proteome</keyword>
<comment type="caution">
    <text evidence="1">The sequence shown here is derived from an EMBL/GenBank/DDBJ whole genome shotgun (WGS) entry which is preliminary data.</text>
</comment>
<reference evidence="1 2" key="1">
    <citation type="submission" date="2022-09" db="EMBL/GenBank/DDBJ databases">
        <authorList>
            <person name="Palmer J.M."/>
        </authorList>
    </citation>
    <scope>NUCLEOTIDE SEQUENCE [LARGE SCALE GENOMIC DNA]</scope>
    <source>
        <strain evidence="1 2">DSM 7382</strain>
    </source>
</reference>
<sequence length="244" mass="27343">MSASHSLQGKLVVFADASNTRRVLLPLPNTYNAALELAHRHFPLIDFETIALQTDELEICRGERVYITAESWEQVVLHVSRLHVVSNPDADASMDDLTASETETVVDTAPKLSLNLRDCELRTLTIVIGYDTSMRKAMNAWMQHFDEPDSDPRFMIGYERRVTDRDTARGLGLRDGDVIDVFKKHVGGKPVIYLFSPVECRGPCQIVSGPSMGVFCCVSGGAHQIFHRNLCTERNYRVDSRDSS</sequence>
<evidence type="ECO:0000313" key="2">
    <source>
        <dbReference type="Proteomes" id="UP001385951"/>
    </source>
</evidence>
<organism evidence="1 2">
    <name type="scientific">Cerrena zonata</name>
    <dbReference type="NCBI Taxonomy" id="2478898"/>
    <lineage>
        <taxon>Eukaryota</taxon>
        <taxon>Fungi</taxon>
        <taxon>Dikarya</taxon>
        <taxon>Basidiomycota</taxon>
        <taxon>Agaricomycotina</taxon>
        <taxon>Agaricomycetes</taxon>
        <taxon>Polyporales</taxon>
        <taxon>Cerrenaceae</taxon>
        <taxon>Cerrena</taxon>
    </lineage>
</organism>
<evidence type="ECO:0000313" key="1">
    <source>
        <dbReference type="EMBL" id="KAK7693274.1"/>
    </source>
</evidence>
<dbReference type="SUPFAM" id="SSF54236">
    <property type="entry name" value="Ubiquitin-like"/>
    <property type="match status" value="1"/>
</dbReference>
<protein>
    <recommendedName>
        <fullName evidence="3">Ubiquitin-like domain-containing protein</fullName>
    </recommendedName>
</protein>
<dbReference type="InterPro" id="IPR029071">
    <property type="entry name" value="Ubiquitin-like_domsf"/>
</dbReference>
<proteinExistence type="predicted"/>
<dbReference type="EMBL" id="JASBNA010000003">
    <property type="protein sequence ID" value="KAK7693274.1"/>
    <property type="molecule type" value="Genomic_DNA"/>
</dbReference>
<name>A0AAW0GQC5_9APHY</name>
<dbReference type="Gene3D" id="3.10.20.90">
    <property type="entry name" value="Phosphatidylinositol 3-kinase Catalytic Subunit, Chain A, domain 1"/>
    <property type="match status" value="1"/>
</dbReference>
<evidence type="ECO:0008006" key="3">
    <source>
        <dbReference type="Google" id="ProtNLM"/>
    </source>
</evidence>